<dbReference type="InterPro" id="IPR023828">
    <property type="entry name" value="Peptidase_S8_Ser-AS"/>
</dbReference>
<dbReference type="Proteomes" id="UP001217918">
    <property type="component" value="Unassembled WGS sequence"/>
</dbReference>
<dbReference type="PROSITE" id="PS00136">
    <property type="entry name" value="SUBTILASE_ASP"/>
    <property type="match status" value="1"/>
</dbReference>
<dbReference type="PRINTS" id="PR00723">
    <property type="entry name" value="SUBTILISIN"/>
</dbReference>
<name>A0AAD9HYM5_9PEZI</name>
<keyword evidence="7" id="KW-0732">Signal</keyword>
<evidence type="ECO:0000256" key="4">
    <source>
        <dbReference type="ARBA" id="ARBA00022825"/>
    </source>
</evidence>
<evidence type="ECO:0000256" key="2">
    <source>
        <dbReference type="ARBA" id="ARBA00022670"/>
    </source>
</evidence>
<gene>
    <name evidence="9" type="ORF">P8C59_001557</name>
</gene>
<proteinExistence type="inferred from homology"/>
<dbReference type="InterPro" id="IPR050131">
    <property type="entry name" value="Peptidase_S8_subtilisin-like"/>
</dbReference>
<protein>
    <recommendedName>
        <fullName evidence="8">Peptidase S8/S53 domain-containing protein</fullName>
    </recommendedName>
</protein>
<feature type="active site" description="Charge relay system" evidence="5">
    <location>
        <position position="214"/>
    </location>
</feature>
<dbReference type="InterPro" id="IPR023827">
    <property type="entry name" value="Peptidase_S8_Asp-AS"/>
</dbReference>
<organism evidence="9 10">
    <name type="scientific">Phyllachora maydis</name>
    <dbReference type="NCBI Taxonomy" id="1825666"/>
    <lineage>
        <taxon>Eukaryota</taxon>
        <taxon>Fungi</taxon>
        <taxon>Dikarya</taxon>
        <taxon>Ascomycota</taxon>
        <taxon>Pezizomycotina</taxon>
        <taxon>Sordariomycetes</taxon>
        <taxon>Sordariomycetidae</taxon>
        <taxon>Phyllachorales</taxon>
        <taxon>Phyllachoraceae</taxon>
        <taxon>Phyllachora</taxon>
    </lineage>
</organism>
<dbReference type="InterPro" id="IPR036852">
    <property type="entry name" value="Peptidase_S8/S53_dom_sf"/>
</dbReference>
<dbReference type="Pfam" id="PF00082">
    <property type="entry name" value="Peptidase_S8"/>
    <property type="match status" value="1"/>
</dbReference>
<evidence type="ECO:0000256" key="3">
    <source>
        <dbReference type="ARBA" id="ARBA00022801"/>
    </source>
</evidence>
<evidence type="ECO:0000259" key="8">
    <source>
        <dbReference type="Pfam" id="PF00082"/>
    </source>
</evidence>
<dbReference type="GO" id="GO:0006508">
    <property type="term" value="P:proteolysis"/>
    <property type="evidence" value="ECO:0007669"/>
    <property type="project" value="UniProtKB-KW"/>
</dbReference>
<evidence type="ECO:0000313" key="9">
    <source>
        <dbReference type="EMBL" id="KAK2067851.1"/>
    </source>
</evidence>
<feature type="active site" description="Charge relay system" evidence="5">
    <location>
        <position position="403"/>
    </location>
</feature>
<dbReference type="Gene3D" id="3.40.50.200">
    <property type="entry name" value="Peptidase S8/S53 domain"/>
    <property type="match status" value="1"/>
</dbReference>
<evidence type="ECO:0000256" key="1">
    <source>
        <dbReference type="ARBA" id="ARBA00011073"/>
    </source>
</evidence>
<feature type="domain" description="Peptidase S8/S53" evidence="8">
    <location>
        <begin position="205"/>
        <end position="428"/>
    </location>
</feature>
<dbReference type="SUPFAM" id="SSF52743">
    <property type="entry name" value="Subtilisin-like"/>
    <property type="match status" value="1"/>
</dbReference>
<dbReference type="FunFam" id="3.40.50.200:FF:000007">
    <property type="entry name" value="Subtilisin-like serine protease"/>
    <property type="match status" value="1"/>
</dbReference>
<comment type="caution">
    <text evidence="9">The sequence shown here is derived from an EMBL/GenBank/DDBJ whole genome shotgun (WGS) entry which is preliminary data.</text>
</comment>
<keyword evidence="4 5" id="KW-0720">Serine protease</keyword>
<dbReference type="PANTHER" id="PTHR43806:SF11">
    <property type="entry name" value="CEREVISIN-RELATED"/>
    <property type="match status" value="1"/>
</dbReference>
<dbReference type="InterPro" id="IPR034193">
    <property type="entry name" value="PCSK9_ProteinaseK-like"/>
</dbReference>
<dbReference type="PROSITE" id="PS00138">
    <property type="entry name" value="SUBTILASE_SER"/>
    <property type="match status" value="1"/>
</dbReference>
<dbReference type="PANTHER" id="PTHR43806">
    <property type="entry name" value="PEPTIDASE S8"/>
    <property type="match status" value="1"/>
</dbReference>
<keyword evidence="2 5" id="KW-0645">Protease</keyword>
<keyword evidence="3 5" id="KW-0378">Hydrolase</keyword>
<keyword evidence="10" id="KW-1185">Reference proteome</keyword>
<feature type="active site" description="Charge relay system" evidence="5">
    <location>
        <position position="245"/>
    </location>
</feature>
<dbReference type="InterPro" id="IPR000209">
    <property type="entry name" value="Peptidase_S8/S53_dom"/>
</dbReference>
<dbReference type="SUPFAM" id="SSF54897">
    <property type="entry name" value="Protease propeptides/inhibitors"/>
    <property type="match status" value="1"/>
</dbReference>
<dbReference type="GO" id="GO:0004252">
    <property type="term" value="F:serine-type endopeptidase activity"/>
    <property type="evidence" value="ECO:0007669"/>
    <property type="project" value="UniProtKB-UniRule"/>
</dbReference>
<comment type="similarity">
    <text evidence="1 5 6">Belongs to the peptidase S8 family.</text>
</comment>
<feature type="signal peptide" evidence="7">
    <location>
        <begin position="1"/>
        <end position="18"/>
    </location>
</feature>
<accession>A0AAD9HYM5</accession>
<dbReference type="PROSITE" id="PS51892">
    <property type="entry name" value="SUBTILASE"/>
    <property type="match status" value="1"/>
</dbReference>
<sequence>MAYRLLPLASLFLAAVSALPGLDLVRREDDFDLGVPVMNPAATNVMPHRYIVVYRANISAAAINAHQASVVAAVARRNLGRRSPQTGRPLSTLVHTAALGAWRCLALEADDRTMNAILESPEVGYVEYDAVQHAAVLDRPQDDVDLAMPAHLTSAAVPARGRRATAATGAVAEMDAPSGLARLSNGVLTDAVLATGTYTFDASAGRGITVYVLDTGIRVTHQEFQGRAVWGANFVDDVQADEHGHGTHVAATIGGATYGVAKNVNLVAVKVLDAEGGGSTSGIIAGMQFVMQDVAAANLTGKAIMNMSIGGTKTSALNDAVAALAAAGIVPVVAAGNEDQDAANTSPASAGAAITVGAIAQRNDTRAGFSNHGTAVDIFAPGLDVVSASSADDTSARVLSGTSMATPHVAGLAAYLMALEGVAEPQAVVARIRALARLTGARVKGNVRWTTNLIAWNGQVS</sequence>
<evidence type="ECO:0000256" key="7">
    <source>
        <dbReference type="SAM" id="SignalP"/>
    </source>
</evidence>
<evidence type="ECO:0000256" key="5">
    <source>
        <dbReference type="PROSITE-ProRule" id="PRU01240"/>
    </source>
</evidence>
<reference evidence="9" key="1">
    <citation type="journal article" date="2023" name="Mol. Plant Microbe Interact.">
        <title>Elucidating the Obligate Nature and Biological Capacity of an Invasive Fungal Corn Pathogen.</title>
        <authorList>
            <person name="MacCready J.S."/>
            <person name="Roggenkamp E.M."/>
            <person name="Gdanetz K."/>
            <person name="Chilvers M.I."/>
        </authorList>
    </citation>
    <scope>NUCLEOTIDE SEQUENCE</scope>
    <source>
        <strain evidence="9">PM02</strain>
    </source>
</reference>
<dbReference type="CDD" id="cd04077">
    <property type="entry name" value="Peptidases_S8_PCSK9_ProteinaseK_like"/>
    <property type="match status" value="1"/>
</dbReference>
<evidence type="ECO:0000256" key="6">
    <source>
        <dbReference type="RuleBase" id="RU003355"/>
    </source>
</evidence>
<evidence type="ECO:0000313" key="10">
    <source>
        <dbReference type="Proteomes" id="UP001217918"/>
    </source>
</evidence>
<dbReference type="EMBL" id="JAQQPM010000001">
    <property type="protein sequence ID" value="KAK2067851.1"/>
    <property type="molecule type" value="Genomic_DNA"/>
</dbReference>
<dbReference type="AlphaFoldDB" id="A0AAD9HYM5"/>
<dbReference type="InterPro" id="IPR015500">
    <property type="entry name" value="Peptidase_S8_subtilisin-rel"/>
</dbReference>
<feature type="chain" id="PRO_5042094582" description="Peptidase S8/S53 domain-containing protein" evidence="7">
    <location>
        <begin position="19"/>
        <end position="461"/>
    </location>
</feature>